<accession>A0AAU6WU78</accession>
<proteinExistence type="predicted"/>
<dbReference type="Proteomes" id="UP001463665">
    <property type="component" value="Chromosome"/>
</dbReference>
<dbReference type="EMBL" id="CP154834">
    <property type="protein sequence ID" value="XAO75590.1"/>
    <property type="molecule type" value="Genomic_DNA"/>
</dbReference>
<gene>
    <name evidence="1" type="ORF">AAFP95_06735</name>
</gene>
<dbReference type="AlphaFoldDB" id="A0AAU6WU78"/>
<protein>
    <submittedName>
        <fullName evidence="1">Uncharacterized protein</fullName>
    </submittedName>
</protein>
<dbReference type="RefSeq" id="WP_345767235.1">
    <property type="nucleotide sequence ID" value="NZ_CP154834.1"/>
</dbReference>
<name>A0AAU6WU78_9FLAO</name>
<sequence>MMFDIADFRWQRQTSLLGEADVTFINQLAVFLLCCLGKFILKDKNFALNKSHAYFADRADFFENFQRKD</sequence>
<organism evidence="1 2">
    <name type="scientific">Chryseobacterium endophyticum</name>
    <dbReference type="NCBI Taxonomy" id="1854762"/>
    <lineage>
        <taxon>Bacteria</taxon>
        <taxon>Pseudomonadati</taxon>
        <taxon>Bacteroidota</taxon>
        <taxon>Flavobacteriia</taxon>
        <taxon>Flavobacteriales</taxon>
        <taxon>Weeksellaceae</taxon>
        <taxon>Chryseobacterium group</taxon>
        <taxon>Chryseobacterium</taxon>
    </lineage>
</organism>
<reference evidence="1 2" key="1">
    <citation type="submission" date="2024-04" db="EMBL/GenBank/DDBJ databases">
        <title>Genome sequencing and assembly of rice foliar adapted Chryseobacterium endophyticum OsEnb-ALM-A6.</title>
        <authorList>
            <person name="Kumar S."/>
            <person name="Javed M."/>
            <person name="Chouhan V."/>
            <person name="Charishma K."/>
            <person name="Patel A."/>
            <person name="Kumar M."/>
            <person name="Sahu K.P."/>
            <person name="Kumar A."/>
        </authorList>
    </citation>
    <scope>NUCLEOTIDE SEQUENCE [LARGE SCALE GENOMIC DNA]</scope>
    <source>
        <strain evidence="1 2">OsEnb-ALM-A6</strain>
    </source>
</reference>
<evidence type="ECO:0000313" key="1">
    <source>
        <dbReference type="EMBL" id="XAO75590.1"/>
    </source>
</evidence>
<keyword evidence="2" id="KW-1185">Reference proteome</keyword>
<evidence type="ECO:0000313" key="2">
    <source>
        <dbReference type="Proteomes" id="UP001463665"/>
    </source>
</evidence>